<dbReference type="Proteomes" id="UP000008718">
    <property type="component" value="Chromosome"/>
</dbReference>
<protein>
    <submittedName>
        <fullName evidence="2">Uncharacterized protein</fullName>
    </submittedName>
</protein>
<dbReference type="KEGG" id="ppn:Palpr_0888"/>
<evidence type="ECO:0000313" key="3">
    <source>
        <dbReference type="Proteomes" id="UP000008718"/>
    </source>
</evidence>
<sequence>MASIPIIKEEMHIGKLIQIPTLDFLIFRFLSNAVILIVFFVLVSDYVFDLRF</sequence>
<dbReference type="AlphaFoldDB" id="E4T2U5"/>
<dbReference type="STRING" id="694427.Palpr_0888"/>
<proteinExistence type="predicted"/>
<keyword evidence="1" id="KW-0472">Membrane</keyword>
<name>E4T2U5_PALPW</name>
<keyword evidence="1" id="KW-0812">Transmembrane</keyword>
<keyword evidence="1" id="KW-1133">Transmembrane helix</keyword>
<feature type="transmembrane region" description="Helical" evidence="1">
    <location>
        <begin position="25"/>
        <end position="48"/>
    </location>
</feature>
<keyword evidence="3" id="KW-1185">Reference proteome</keyword>
<evidence type="ECO:0000313" key="2">
    <source>
        <dbReference type="EMBL" id="ADQ79039.1"/>
    </source>
</evidence>
<reference key="1">
    <citation type="submission" date="2010-11" db="EMBL/GenBank/DDBJ databases">
        <title>The complete genome of Paludibacter propionicigenes DSM 17365.</title>
        <authorList>
            <consortium name="US DOE Joint Genome Institute (JGI-PGF)"/>
            <person name="Lucas S."/>
            <person name="Copeland A."/>
            <person name="Lapidus A."/>
            <person name="Bruce D."/>
            <person name="Goodwin L."/>
            <person name="Pitluck S."/>
            <person name="Kyrpides N."/>
            <person name="Mavromatis K."/>
            <person name="Ivanova N."/>
            <person name="Munk A.C."/>
            <person name="Brettin T."/>
            <person name="Detter J.C."/>
            <person name="Han C."/>
            <person name="Tapia R."/>
            <person name="Land M."/>
            <person name="Hauser L."/>
            <person name="Markowitz V."/>
            <person name="Cheng J.-F."/>
            <person name="Hugenholtz P."/>
            <person name="Woyke T."/>
            <person name="Wu D."/>
            <person name="Gronow S."/>
            <person name="Wellnitz S."/>
            <person name="Brambilla E."/>
            <person name="Klenk H.-P."/>
            <person name="Eisen J.A."/>
        </authorList>
    </citation>
    <scope>NUCLEOTIDE SEQUENCE</scope>
    <source>
        <strain>WB4</strain>
    </source>
</reference>
<gene>
    <name evidence="2" type="ordered locus">Palpr_0888</name>
</gene>
<organism evidence="2 3">
    <name type="scientific">Paludibacter propionicigenes (strain DSM 17365 / JCM 13257 / WB4)</name>
    <dbReference type="NCBI Taxonomy" id="694427"/>
    <lineage>
        <taxon>Bacteria</taxon>
        <taxon>Pseudomonadati</taxon>
        <taxon>Bacteroidota</taxon>
        <taxon>Bacteroidia</taxon>
        <taxon>Bacteroidales</taxon>
        <taxon>Paludibacteraceae</taxon>
        <taxon>Paludibacter</taxon>
    </lineage>
</organism>
<dbReference type="HOGENOM" id="CLU_3082714_0_0_10"/>
<reference evidence="2 3" key="2">
    <citation type="journal article" date="2011" name="Stand. Genomic Sci.">
        <title>Complete genome sequence of Paludibacter propionicigenes type strain (WB4).</title>
        <authorList>
            <person name="Gronow S."/>
            <person name="Munk C."/>
            <person name="Lapidus A."/>
            <person name="Nolan M."/>
            <person name="Lucas S."/>
            <person name="Hammon N."/>
            <person name="Deshpande S."/>
            <person name="Cheng J.F."/>
            <person name="Tapia R."/>
            <person name="Han C."/>
            <person name="Goodwin L."/>
            <person name="Pitluck S."/>
            <person name="Liolios K."/>
            <person name="Ivanova N."/>
            <person name="Mavromatis K."/>
            <person name="Mikhailova N."/>
            <person name="Pati A."/>
            <person name="Chen A."/>
            <person name="Palaniappan K."/>
            <person name="Land M."/>
            <person name="Hauser L."/>
            <person name="Chang Y.J."/>
            <person name="Jeffries C.D."/>
            <person name="Brambilla E."/>
            <person name="Rohde M."/>
            <person name="Goker M."/>
            <person name="Detter J.C."/>
            <person name="Woyke T."/>
            <person name="Bristow J."/>
            <person name="Eisen J.A."/>
            <person name="Markowitz V."/>
            <person name="Hugenholtz P."/>
            <person name="Kyrpides N.C."/>
            <person name="Klenk H.P."/>
        </authorList>
    </citation>
    <scope>NUCLEOTIDE SEQUENCE [LARGE SCALE GENOMIC DNA]</scope>
    <source>
        <strain evidence="3">DSM 17365 / JCM 13257 / WB4</strain>
    </source>
</reference>
<dbReference type="EMBL" id="CP002345">
    <property type="protein sequence ID" value="ADQ79039.1"/>
    <property type="molecule type" value="Genomic_DNA"/>
</dbReference>
<accession>E4T2U5</accession>
<evidence type="ECO:0000256" key="1">
    <source>
        <dbReference type="SAM" id="Phobius"/>
    </source>
</evidence>